<dbReference type="PANTHER" id="PTHR11552:SF147">
    <property type="entry name" value="CHOLINE DEHYDROGENASE, MITOCHONDRIAL"/>
    <property type="match status" value="1"/>
</dbReference>
<evidence type="ECO:0000256" key="1">
    <source>
        <dbReference type="ARBA" id="ARBA00010790"/>
    </source>
</evidence>
<accession>A0AAV4BAA2</accession>
<name>A0AAV4BAA2_9GAST</name>
<feature type="domain" description="Glucose-methanol-choline oxidoreductase C-terminal" evidence="2">
    <location>
        <begin position="62"/>
        <end position="202"/>
    </location>
</feature>
<dbReference type="InterPro" id="IPR007867">
    <property type="entry name" value="GMC_OxRtase_C"/>
</dbReference>
<keyword evidence="4" id="KW-1185">Reference proteome</keyword>
<comment type="similarity">
    <text evidence="1">Belongs to the GMC oxidoreductase family.</text>
</comment>
<proteinExistence type="inferred from homology"/>
<evidence type="ECO:0000313" key="4">
    <source>
        <dbReference type="Proteomes" id="UP000735302"/>
    </source>
</evidence>
<dbReference type="SUPFAM" id="SSF54373">
    <property type="entry name" value="FAD-linked reductases, C-terminal domain"/>
    <property type="match status" value="1"/>
</dbReference>
<dbReference type="GO" id="GO:0016614">
    <property type="term" value="F:oxidoreductase activity, acting on CH-OH group of donors"/>
    <property type="evidence" value="ECO:0007669"/>
    <property type="project" value="InterPro"/>
</dbReference>
<dbReference type="GO" id="GO:0050660">
    <property type="term" value="F:flavin adenine dinucleotide binding"/>
    <property type="evidence" value="ECO:0007669"/>
    <property type="project" value="InterPro"/>
</dbReference>
<dbReference type="PANTHER" id="PTHR11552">
    <property type="entry name" value="GLUCOSE-METHANOL-CHOLINE GMC OXIDOREDUCTASE"/>
    <property type="match status" value="1"/>
</dbReference>
<dbReference type="AlphaFoldDB" id="A0AAV4BAA2"/>
<dbReference type="SUPFAM" id="SSF51905">
    <property type="entry name" value="FAD/NAD(P)-binding domain"/>
    <property type="match status" value="1"/>
</dbReference>
<dbReference type="Proteomes" id="UP000735302">
    <property type="component" value="Unassembled WGS sequence"/>
</dbReference>
<dbReference type="Gene3D" id="3.50.50.60">
    <property type="entry name" value="FAD/NAD(P)-binding domain"/>
    <property type="match status" value="1"/>
</dbReference>
<reference evidence="3 4" key="1">
    <citation type="journal article" date="2021" name="Elife">
        <title>Chloroplast acquisition without the gene transfer in kleptoplastic sea slugs, Plakobranchus ocellatus.</title>
        <authorList>
            <person name="Maeda T."/>
            <person name="Takahashi S."/>
            <person name="Yoshida T."/>
            <person name="Shimamura S."/>
            <person name="Takaki Y."/>
            <person name="Nagai Y."/>
            <person name="Toyoda A."/>
            <person name="Suzuki Y."/>
            <person name="Arimoto A."/>
            <person name="Ishii H."/>
            <person name="Satoh N."/>
            <person name="Nishiyama T."/>
            <person name="Hasebe M."/>
            <person name="Maruyama T."/>
            <person name="Minagawa J."/>
            <person name="Obokata J."/>
            <person name="Shigenobu S."/>
        </authorList>
    </citation>
    <scope>NUCLEOTIDE SEQUENCE [LARGE SCALE GENOMIC DNA]</scope>
</reference>
<dbReference type="InterPro" id="IPR036188">
    <property type="entry name" value="FAD/NAD-bd_sf"/>
</dbReference>
<evidence type="ECO:0000313" key="3">
    <source>
        <dbReference type="EMBL" id="GFO16357.1"/>
    </source>
</evidence>
<gene>
    <name evidence="3" type="ORF">PoB_004286200</name>
</gene>
<dbReference type="EMBL" id="BLXT01004660">
    <property type="protein sequence ID" value="GFO16357.1"/>
    <property type="molecule type" value="Genomic_DNA"/>
</dbReference>
<dbReference type="InterPro" id="IPR012132">
    <property type="entry name" value="GMC_OxRdtase"/>
</dbReference>
<sequence>MAFLKSSPNLDQPDIHMTLMESLVDSRFFHFMPGCKIEILKMLQPPTGGRGFLLMPTALQLKSRGRVRLRSRDYQASLIIDPGFLTEHSDVDLLVSSIRLTQAMIKTEPMRKIGAQLDDRKLPGCEDQEYDSDDYWWCYVRHFAATAHHGSGTCKMGPADDATAVVDSRLRVKGIKGLRVADASTMPLVVSANTNAGTIMIAEKAADLIKEDNKH</sequence>
<comment type="caution">
    <text evidence="3">The sequence shown here is derived from an EMBL/GenBank/DDBJ whole genome shotgun (WGS) entry which is preliminary data.</text>
</comment>
<evidence type="ECO:0000259" key="2">
    <source>
        <dbReference type="Pfam" id="PF05199"/>
    </source>
</evidence>
<dbReference type="Pfam" id="PF05199">
    <property type="entry name" value="GMC_oxred_C"/>
    <property type="match status" value="1"/>
</dbReference>
<dbReference type="Gene3D" id="3.30.560.10">
    <property type="entry name" value="Glucose Oxidase, domain 3"/>
    <property type="match status" value="1"/>
</dbReference>
<organism evidence="3 4">
    <name type="scientific">Plakobranchus ocellatus</name>
    <dbReference type="NCBI Taxonomy" id="259542"/>
    <lineage>
        <taxon>Eukaryota</taxon>
        <taxon>Metazoa</taxon>
        <taxon>Spiralia</taxon>
        <taxon>Lophotrochozoa</taxon>
        <taxon>Mollusca</taxon>
        <taxon>Gastropoda</taxon>
        <taxon>Heterobranchia</taxon>
        <taxon>Euthyneura</taxon>
        <taxon>Panpulmonata</taxon>
        <taxon>Sacoglossa</taxon>
        <taxon>Placobranchoidea</taxon>
        <taxon>Plakobranchidae</taxon>
        <taxon>Plakobranchus</taxon>
    </lineage>
</organism>
<protein>
    <submittedName>
        <fullName evidence="3">Glucose dehydrogenase [acceptor]</fullName>
    </submittedName>
</protein>